<keyword evidence="5" id="KW-0378">Hydrolase</keyword>
<evidence type="ECO:0000256" key="3">
    <source>
        <dbReference type="ARBA" id="ARBA00022722"/>
    </source>
</evidence>
<protein>
    <recommendedName>
        <fullName evidence="10">Integrase catalytic domain-containing protein</fullName>
    </recommendedName>
</protein>
<dbReference type="GO" id="GO:0016787">
    <property type="term" value="F:hydrolase activity"/>
    <property type="evidence" value="ECO:0007669"/>
    <property type="project" value="UniProtKB-KW"/>
</dbReference>
<dbReference type="GO" id="GO:0015074">
    <property type="term" value="P:DNA integration"/>
    <property type="evidence" value="ECO:0007669"/>
    <property type="project" value="InterPro"/>
</dbReference>
<gene>
    <name evidence="9" type="ORF">FSB_LOCUS27598</name>
</gene>
<dbReference type="InterPro" id="IPR036397">
    <property type="entry name" value="RNaseH_sf"/>
</dbReference>
<keyword evidence="4" id="KW-0255">Endonuclease</keyword>
<organism evidence="9">
    <name type="scientific">Fagus sylvatica</name>
    <name type="common">Beechnut</name>
    <dbReference type="NCBI Taxonomy" id="28930"/>
    <lineage>
        <taxon>Eukaryota</taxon>
        <taxon>Viridiplantae</taxon>
        <taxon>Streptophyta</taxon>
        <taxon>Embryophyta</taxon>
        <taxon>Tracheophyta</taxon>
        <taxon>Spermatophyta</taxon>
        <taxon>Magnoliopsida</taxon>
        <taxon>eudicotyledons</taxon>
        <taxon>Gunneridae</taxon>
        <taxon>Pentapetalae</taxon>
        <taxon>rosids</taxon>
        <taxon>fabids</taxon>
        <taxon>Fagales</taxon>
        <taxon>Fagaceae</taxon>
        <taxon>Fagus</taxon>
    </lineage>
</organism>
<dbReference type="InterPro" id="IPR041373">
    <property type="entry name" value="RT_RNaseH"/>
</dbReference>
<dbReference type="PROSITE" id="PS50994">
    <property type="entry name" value="INTEGRASE"/>
    <property type="match status" value="1"/>
</dbReference>
<dbReference type="GO" id="GO:0004519">
    <property type="term" value="F:endonuclease activity"/>
    <property type="evidence" value="ECO:0007669"/>
    <property type="project" value="UniProtKB-KW"/>
</dbReference>
<evidence type="ECO:0000313" key="9">
    <source>
        <dbReference type="EMBL" id="SPC99716.1"/>
    </source>
</evidence>
<dbReference type="GO" id="GO:0003676">
    <property type="term" value="F:nucleic acid binding"/>
    <property type="evidence" value="ECO:0007669"/>
    <property type="project" value="InterPro"/>
</dbReference>
<dbReference type="SUPFAM" id="SSF54160">
    <property type="entry name" value="Chromo domain-like"/>
    <property type="match status" value="1"/>
</dbReference>
<dbReference type="GO" id="GO:0004672">
    <property type="term" value="F:protein kinase activity"/>
    <property type="evidence" value="ECO:0007669"/>
    <property type="project" value="InterPro"/>
</dbReference>
<evidence type="ECO:0000256" key="2">
    <source>
        <dbReference type="ARBA" id="ARBA00022695"/>
    </source>
</evidence>
<dbReference type="SUPFAM" id="SSF56672">
    <property type="entry name" value="DNA/RNA polymerases"/>
    <property type="match status" value="1"/>
</dbReference>
<keyword evidence="3" id="KW-0540">Nuclease</keyword>
<dbReference type="InterPro" id="IPR001584">
    <property type="entry name" value="Integrase_cat-core"/>
</dbReference>
<dbReference type="PROSITE" id="PS50011">
    <property type="entry name" value="PROTEIN_KINASE_DOM"/>
    <property type="match status" value="1"/>
</dbReference>
<dbReference type="EMBL" id="OIVN01002001">
    <property type="protein sequence ID" value="SPC99716.1"/>
    <property type="molecule type" value="Genomic_DNA"/>
</dbReference>
<dbReference type="InterPro" id="IPR011009">
    <property type="entry name" value="Kinase-like_dom_sf"/>
</dbReference>
<proteinExistence type="predicted"/>
<evidence type="ECO:0000256" key="4">
    <source>
        <dbReference type="ARBA" id="ARBA00022759"/>
    </source>
</evidence>
<evidence type="ECO:0000259" key="7">
    <source>
        <dbReference type="PROSITE" id="PS50011"/>
    </source>
</evidence>
<reference evidence="9" key="1">
    <citation type="submission" date="2018-02" db="EMBL/GenBank/DDBJ databases">
        <authorList>
            <person name="Cohen D.B."/>
            <person name="Kent A.D."/>
        </authorList>
    </citation>
    <scope>NUCLEOTIDE SEQUENCE</scope>
</reference>
<dbReference type="SUPFAM" id="SSF56112">
    <property type="entry name" value="Protein kinase-like (PK-like)"/>
    <property type="match status" value="1"/>
</dbReference>
<keyword evidence="2" id="KW-0548">Nucleotidyltransferase</keyword>
<dbReference type="Pfam" id="PF00069">
    <property type="entry name" value="Pkinase"/>
    <property type="match status" value="1"/>
</dbReference>
<dbReference type="InterPro" id="IPR000719">
    <property type="entry name" value="Prot_kinase_dom"/>
</dbReference>
<keyword evidence="6" id="KW-0695">RNA-directed DNA polymerase</keyword>
<sequence length="724" mass="83207">MTEAPVFLLPNFSKVFEVKCDVSGVGIGGILNQEGHPIAYFSEKLNEANERYTTYDKEFYAVIQALRHWRHYLLPHEFVIYSDHDALCHLNSQKKNKAADALSRQVTVLSIVSTKVTRFEKLRDEYESCLDVGEIYNALSTEHRSIVNDYILRDGYLFKANKLCIPRSSMRDFLVWEVHVGGLSRHFGRDKTIEEHCKENTGLYTPLLVPNCPWEDISMDFMEGLPHTLRKHDSILVVVDRFSKMTHFIPCSKTSDAFKVANLVFMEIVKLYGLPKTIVSDRDVRFMSYFWKTLWHLLGTKLKFSAAYQPQTDGQNEVVNRSLGNLLKRLVGEDGRTWDSILPKAQFTYNNSIIEFAIRMNELHQEIIKRFHASNNQYKIQADSRQCHLEFDVGDYVMIRIRHERFPSGSVKTLHARSPGLFKVVLTRDGTIHRFLVRWHRRPELDSTWITREELQQHDPDLLEHYQSSQDASPMTYSRLPIPRVYSRRWRRSAHPMTLWLDYGGLSVAGVVGSPAYIAPEVLVGHYSEKVDIWSAGVLLHALLVGMLPFHGDSVEAIFEAIKKVNLDFESGVWESVSQPARNLIACMLTRDVSARLTADEVLRHPWIQLYTDQTPETLTLKSKTRNCVKLTSRKLITIRELELERNKIMAGSFLSDDSSLNLSSDSFSRRSEEQDCGLVDALAVAISHVRISEPKRSRLCSPTSPIRQEYSSNMKLNNLCTAF</sequence>
<dbReference type="Pfam" id="PF00385">
    <property type="entry name" value="Chromo"/>
    <property type="match status" value="1"/>
</dbReference>
<dbReference type="InterPro" id="IPR043502">
    <property type="entry name" value="DNA/RNA_pol_sf"/>
</dbReference>
<dbReference type="InterPro" id="IPR023780">
    <property type="entry name" value="Chromo_domain"/>
</dbReference>
<accession>A0A2N9GAR7</accession>
<dbReference type="Gene3D" id="3.30.420.10">
    <property type="entry name" value="Ribonuclease H-like superfamily/Ribonuclease H"/>
    <property type="match status" value="1"/>
</dbReference>
<evidence type="ECO:0008006" key="10">
    <source>
        <dbReference type="Google" id="ProtNLM"/>
    </source>
</evidence>
<dbReference type="Gene3D" id="2.40.50.40">
    <property type="match status" value="1"/>
</dbReference>
<dbReference type="AlphaFoldDB" id="A0A2N9GAR7"/>
<evidence type="ECO:0000256" key="6">
    <source>
        <dbReference type="ARBA" id="ARBA00022918"/>
    </source>
</evidence>
<keyword evidence="1" id="KW-0808">Transferase</keyword>
<feature type="domain" description="Integrase catalytic" evidence="8">
    <location>
        <begin position="209"/>
        <end position="372"/>
    </location>
</feature>
<feature type="domain" description="Protein kinase" evidence="7">
    <location>
        <begin position="254"/>
        <end position="608"/>
    </location>
</feature>
<evidence type="ECO:0000259" key="8">
    <source>
        <dbReference type="PROSITE" id="PS50994"/>
    </source>
</evidence>
<dbReference type="SUPFAM" id="SSF53098">
    <property type="entry name" value="Ribonuclease H-like"/>
    <property type="match status" value="1"/>
</dbReference>
<dbReference type="InterPro" id="IPR016197">
    <property type="entry name" value="Chromo-like_dom_sf"/>
</dbReference>
<dbReference type="PANTHER" id="PTHR35046">
    <property type="entry name" value="ZINC KNUCKLE (CCHC-TYPE) FAMILY PROTEIN"/>
    <property type="match status" value="1"/>
</dbReference>
<dbReference type="Gene3D" id="1.10.510.10">
    <property type="entry name" value="Transferase(Phosphotransferase) domain 1"/>
    <property type="match status" value="1"/>
</dbReference>
<dbReference type="InterPro" id="IPR012337">
    <property type="entry name" value="RNaseH-like_sf"/>
</dbReference>
<dbReference type="PANTHER" id="PTHR35046:SF9">
    <property type="entry name" value="RNA-DIRECTED DNA POLYMERASE"/>
    <property type="match status" value="1"/>
</dbReference>
<dbReference type="Pfam" id="PF17917">
    <property type="entry name" value="RT_RNaseH"/>
    <property type="match status" value="1"/>
</dbReference>
<dbReference type="GO" id="GO:0003964">
    <property type="term" value="F:RNA-directed DNA polymerase activity"/>
    <property type="evidence" value="ECO:0007669"/>
    <property type="project" value="UniProtKB-KW"/>
</dbReference>
<evidence type="ECO:0000256" key="5">
    <source>
        <dbReference type="ARBA" id="ARBA00022801"/>
    </source>
</evidence>
<evidence type="ECO:0000256" key="1">
    <source>
        <dbReference type="ARBA" id="ARBA00022679"/>
    </source>
</evidence>
<dbReference type="SMART" id="SM00220">
    <property type="entry name" value="S_TKc"/>
    <property type="match status" value="1"/>
</dbReference>
<dbReference type="CDD" id="cd09274">
    <property type="entry name" value="RNase_HI_RT_Ty3"/>
    <property type="match status" value="1"/>
</dbReference>
<dbReference type="GO" id="GO:0005524">
    <property type="term" value="F:ATP binding"/>
    <property type="evidence" value="ECO:0007669"/>
    <property type="project" value="InterPro"/>
</dbReference>
<name>A0A2N9GAR7_FAGSY</name>